<proteinExistence type="predicted"/>
<dbReference type="RefSeq" id="WP_228085976.1">
    <property type="nucleotide sequence ID" value="NZ_CP097872.1"/>
</dbReference>
<gene>
    <name evidence="1" type="ORF">O1Q84_27705</name>
</gene>
<evidence type="ECO:0000313" key="1">
    <source>
        <dbReference type="EMBL" id="WAT94022.1"/>
    </source>
</evidence>
<organism evidence="1 2">
    <name type="scientific">Vibrio parahaemolyticus</name>
    <dbReference type="NCBI Taxonomy" id="670"/>
    <lineage>
        <taxon>Bacteria</taxon>
        <taxon>Pseudomonadati</taxon>
        <taxon>Pseudomonadota</taxon>
        <taxon>Gammaproteobacteria</taxon>
        <taxon>Vibrionales</taxon>
        <taxon>Vibrionaceae</taxon>
        <taxon>Vibrio</taxon>
    </lineage>
</organism>
<evidence type="ECO:0000313" key="2">
    <source>
        <dbReference type="Proteomes" id="UP001156560"/>
    </source>
</evidence>
<geneLocation type="plasmid" evidence="1 2">
    <name>pHLD</name>
</geneLocation>
<keyword evidence="1" id="KW-0614">Plasmid</keyword>
<dbReference type="EMBL" id="CP114199">
    <property type="protein sequence ID" value="WAT94022.1"/>
    <property type="molecule type" value="Genomic_DNA"/>
</dbReference>
<name>A0AA47JNE9_VIBPH</name>
<protein>
    <submittedName>
        <fullName evidence="1">Uncharacterized protein</fullName>
    </submittedName>
</protein>
<reference evidence="1" key="1">
    <citation type="submission" date="2022-12" db="EMBL/GenBank/DDBJ databases">
        <title>Vibrio parahaemolyticus become highly virulent by producing novel Tc toxins.</title>
        <authorList>
            <person name="Yang F."/>
            <person name="You Y."/>
            <person name="Lai Q."/>
            <person name="Xu L."/>
            <person name="Li F."/>
        </authorList>
    </citation>
    <scope>NUCLEOTIDE SEQUENCE</scope>
    <source>
        <strain evidence="1">Vp-HL-202005</strain>
        <plasmid evidence="1">pHLD</plasmid>
    </source>
</reference>
<dbReference type="AlphaFoldDB" id="A0AA47JNE9"/>
<accession>A0AA47JNE9</accession>
<dbReference type="Proteomes" id="UP001156560">
    <property type="component" value="Plasmid pHLD"/>
</dbReference>
<sequence length="190" mass="21794">MKKILRSLTPFKSHKPPCDTLIDFLVQCDVQGFHFQFPSSMSKPQLKALIEPLNLSRKEAQQLLRTHLEPTSTFTLGPCEFFTSMNQQDPQSFPCQVCKHCAPGLFEHYGDSMADTTWCSQCREKRECLDVALIEHYRKHGIADETIGRQLPKIRWTCNSDSFAYQSIEAIETIYQSVFEAARKNTNAVK</sequence>